<dbReference type="NCBIfam" id="TIGR01511">
    <property type="entry name" value="ATPase-IB1_Cu"/>
    <property type="match status" value="1"/>
</dbReference>
<name>A0A432VU11_9GAMM</name>
<dbReference type="SUPFAM" id="SSF56784">
    <property type="entry name" value="HAD-like"/>
    <property type="match status" value="1"/>
</dbReference>
<reference evidence="15" key="1">
    <citation type="journal article" date="2018" name="Front. Microbiol.">
        <title>Genome-Based Analysis Reveals the Taxonomy and Diversity of the Family Idiomarinaceae.</title>
        <authorList>
            <person name="Liu Y."/>
            <person name="Lai Q."/>
            <person name="Shao Z."/>
        </authorList>
    </citation>
    <scope>NUCLEOTIDE SEQUENCE [LARGE SCALE GENOMIC DNA]</scope>
    <source>
        <strain evidence="15">GBPy7</strain>
    </source>
</reference>
<dbReference type="FunFam" id="3.30.70.100:FF:000005">
    <property type="entry name" value="Copper-exporting P-type ATPase A"/>
    <property type="match status" value="1"/>
</dbReference>
<dbReference type="InterPro" id="IPR036412">
    <property type="entry name" value="HAD-like_sf"/>
</dbReference>
<evidence type="ECO:0000256" key="9">
    <source>
        <dbReference type="ARBA" id="ARBA00023136"/>
    </source>
</evidence>
<comment type="catalytic activity">
    <reaction evidence="11">
        <text>Cu(2+)(in) + ATP + H2O = Cu(2+)(out) + ADP + phosphate + H(+)</text>
        <dbReference type="Rhea" id="RHEA:10376"/>
        <dbReference type="ChEBI" id="CHEBI:15377"/>
        <dbReference type="ChEBI" id="CHEBI:15378"/>
        <dbReference type="ChEBI" id="CHEBI:29036"/>
        <dbReference type="ChEBI" id="CHEBI:30616"/>
        <dbReference type="ChEBI" id="CHEBI:43474"/>
        <dbReference type="ChEBI" id="CHEBI:456216"/>
        <dbReference type="EC" id="7.2.2.9"/>
    </reaction>
</comment>
<dbReference type="PRINTS" id="PR00120">
    <property type="entry name" value="HATPASE"/>
</dbReference>
<dbReference type="SFLD" id="SFLDF00027">
    <property type="entry name" value="p-type_atpase"/>
    <property type="match status" value="1"/>
</dbReference>
<dbReference type="EC" id="7.2.2.9" evidence="10"/>
<keyword evidence="12" id="KW-1003">Cell membrane</keyword>
<feature type="transmembrane region" description="Helical" evidence="12">
    <location>
        <begin position="268"/>
        <end position="286"/>
    </location>
</feature>
<dbReference type="InterPro" id="IPR006121">
    <property type="entry name" value="HMA_dom"/>
</dbReference>
<dbReference type="SUPFAM" id="SSF55008">
    <property type="entry name" value="HMA, heavy metal-associated domain"/>
    <property type="match status" value="2"/>
</dbReference>
<protein>
    <recommendedName>
        <fullName evidence="10">P-type Cu(2+) transporter</fullName>
        <ecNumber evidence="10">7.2.2.9</ecNumber>
    </recommendedName>
</protein>
<gene>
    <name evidence="14" type="ORF">CWE08_08620</name>
</gene>
<feature type="domain" description="HMA" evidence="13">
    <location>
        <begin position="70"/>
        <end position="136"/>
    </location>
</feature>
<dbReference type="NCBIfam" id="TIGR01494">
    <property type="entry name" value="ATPase_P-type"/>
    <property type="match status" value="1"/>
</dbReference>
<dbReference type="PANTHER" id="PTHR43520">
    <property type="entry name" value="ATP7, ISOFORM B"/>
    <property type="match status" value="1"/>
</dbReference>
<evidence type="ECO:0000256" key="3">
    <source>
        <dbReference type="ARBA" id="ARBA00022692"/>
    </source>
</evidence>
<dbReference type="InterPro" id="IPR008250">
    <property type="entry name" value="ATPase_P-typ_transduc_dom_A_sf"/>
</dbReference>
<dbReference type="PRINTS" id="PR00119">
    <property type="entry name" value="CATATPASE"/>
</dbReference>
<keyword evidence="3 12" id="KW-0812">Transmembrane</keyword>
<dbReference type="Gene3D" id="2.70.150.10">
    <property type="entry name" value="Calcium-transporting ATPase, cytoplasmic transduction domain A"/>
    <property type="match status" value="1"/>
</dbReference>
<dbReference type="FunFam" id="2.70.150.10:FF:000002">
    <property type="entry name" value="Copper-transporting ATPase 1, putative"/>
    <property type="match status" value="1"/>
</dbReference>
<proteinExistence type="inferred from homology"/>
<evidence type="ECO:0000256" key="8">
    <source>
        <dbReference type="ARBA" id="ARBA00022989"/>
    </source>
</evidence>
<keyword evidence="7" id="KW-1278">Translocase</keyword>
<comment type="subcellular location">
    <subcellularLocation>
        <location evidence="12">Cell membrane</location>
    </subcellularLocation>
    <subcellularLocation>
        <location evidence="1">Endomembrane system</location>
        <topology evidence="1">Multi-pass membrane protein</topology>
    </subcellularLocation>
</comment>
<dbReference type="InterPro" id="IPR023298">
    <property type="entry name" value="ATPase_P-typ_TM_dom_sf"/>
</dbReference>
<dbReference type="GO" id="GO:0005886">
    <property type="term" value="C:plasma membrane"/>
    <property type="evidence" value="ECO:0007669"/>
    <property type="project" value="UniProtKB-SubCell"/>
</dbReference>
<dbReference type="AlphaFoldDB" id="A0A432VU11"/>
<dbReference type="Pfam" id="PF00403">
    <property type="entry name" value="HMA"/>
    <property type="match status" value="2"/>
</dbReference>
<dbReference type="SFLD" id="SFLDG00002">
    <property type="entry name" value="C1.7:_P-type_atpase_like"/>
    <property type="match status" value="1"/>
</dbReference>
<dbReference type="InterPro" id="IPR059000">
    <property type="entry name" value="ATPase_P-type_domA"/>
</dbReference>
<feature type="transmembrane region" description="Helical" evidence="12">
    <location>
        <begin position="201"/>
        <end position="219"/>
    </location>
</feature>
<dbReference type="PROSITE" id="PS00154">
    <property type="entry name" value="ATPASE_E1_E2"/>
    <property type="match status" value="1"/>
</dbReference>
<dbReference type="EMBL" id="PIPJ01000006">
    <property type="protein sequence ID" value="RUO19971.1"/>
    <property type="molecule type" value="Genomic_DNA"/>
</dbReference>
<dbReference type="InterPro" id="IPR023214">
    <property type="entry name" value="HAD_sf"/>
</dbReference>
<evidence type="ECO:0000256" key="2">
    <source>
        <dbReference type="ARBA" id="ARBA00006024"/>
    </source>
</evidence>
<dbReference type="Gene3D" id="3.30.70.100">
    <property type="match status" value="2"/>
</dbReference>
<dbReference type="SFLD" id="SFLDS00003">
    <property type="entry name" value="Haloacid_Dehalogenase"/>
    <property type="match status" value="1"/>
</dbReference>
<dbReference type="RefSeq" id="WP_126767534.1">
    <property type="nucleotide sequence ID" value="NZ_PIPJ01000006.1"/>
</dbReference>
<dbReference type="InterPro" id="IPR001757">
    <property type="entry name" value="P_typ_ATPase"/>
</dbReference>
<evidence type="ECO:0000313" key="14">
    <source>
        <dbReference type="EMBL" id="RUO19971.1"/>
    </source>
</evidence>
<dbReference type="CDD" id="cd02094">
    <property type="entry name" value="P-type_ATPase_Cu-like"/>
    <property type="match status" value="1"/>
</dbReference>
<dbReference type="SUPFAM" id="SSF81665">
    <property type="entry name" value="Calcium ATPase, transmembrane domain M"/>
    <property type="match status" value="1"/>
</dbReference>
<evidence type="ECO:0000256" key="6">
    <source>
        <dbReference type="ARBA" id="ARBA00022840"/>
    </source>
</evidence>
<dbReference type="Pfam" id="PF00122">
    <property type="entry name" value="E1-E2_ATPase"/>
    <property type="match status" value="1"/>
</dbReference>
<dbReference type="PANTHER" id="PTHR43520:SF8">
    <property type="entry name" value="P-TYPE CU(+) TRANSPORTER"/>
    <property type="match status" value="1"/>
</dbReference>
<dbReference type="InterPro" id="IPR017969">
    <property type="entry name" value="Heavy-metal-associated_CS"/>
</dbReference>
<evidence type="ECO:0000256" key="7">
    <source>
        <dbReference type="ARBA" id="ARBA00022967"/>
    </source>
</evidence>
<feature type="transmembrane region" description="Helical" evidence="12">
    <location>
        <begin position="420"/>
        <end position="442"/>
    </location>
</feature>
<dbReference type="Gene3D" id="3.40.50.1000">
    <property type="entry name" value="HAD superfamily/HAD-like"/>
    <property type="match status" value="1"/>
</dbReference>
<dbReference type="NCBIfam" id="TIGR01525">
    <property type="entry name" value="ATPase-IB_hvy"/>
    <property type="match status" value="1"/>
</dbReference>
<dbReference type="GO" id="GO:0055070">
    <property type="term" value="P:copper ion homeostasis"/>
    <property type="evidence" value="ECO:0007669"/>
    <property type="project" value="TreeGrafter"/>
</dbReference>
<feature type="transmembrane region" description="Helical" evidence="12">
    <location>
        <begin position="797"/>
        <end position="816"/>
    </location>
</feature>
<comment type="similarity">
    <text evidence="2 12">Belongs to the cation transport ATPase (P-type) (TC 3.A.3) family. Type IB subfamily.</text>
</comment>
<dbReference type="GO" id="GO:0016887">
    <property type="term" value="F:ATP hydrolysis activity"/>
    <property type="evidence" value="ECO:0007669"/>
    <property type="project" value="InterPro"/>
</dbReference>
<evidence type="ECO:0000259" key="13">
    <source>
        <dbReference type="PROSITE" id="PS50846"/>
    </source>
</evidence>
<dbReference type="PROSITE" id="PS01047">
    <property type="entry name" value="HMA_1"/>
    <property type="match status" value="1"/>
</dbReference>
<dbReference type="InterPro" id="IPR044492">
    <property type="entry name" value="P_typ_ATPase_HD_dom"/>
</dbReference>
<evidence type="ECO:0000256" key="10">
    <source>
        <dbReference type="ARBA" id="ARBA00038904"/>
    </source>
</evidence>
<keyword evidence="4 12" id="KW-0479">Metal-binding</keyword>
<evidence type="ECO:0000256" key="11">
    <source>
        <dbReference type="ARBA" id="ARBA00047424"/>
    </source>
</evidence>
<organism evidence="14 15">
    <name type="scientific">Aliidiomarina iranensis</name>
    <dbReference type="NCBI Taxonomy" id="1434071"/>
    <lineage>
        <taxon>Bacteria</taxon>
        <taxon>Pseudomonadati</taxon>
        <taxon>Pseudomonadota</taxon>
        <taxon>Gammaproteobacteria</taxon>
        <taxon>Alteromonadales</taxon>
        <taxon>Idiomarinaceae</taxon>
        <taxon>Aliidiomarina</taxon>
    </lineage>
</organism>
<feature type="transmembrane region" description="Helical" evidence="12">
    <location>
        <begin position="239"/>
        <end position="256"/>
    </location>
</feature>
<feature type="transmembrane region" description="Helical" evidence="12">
    <location>
        <begin position="448"/>
        <end position="471"/>
    </location>
</feature>
<evidence type="ECO:0000256" key="5">
    <source>
        <dbReference type="ARBA" id="ARBA00022741"/>
    </source>
</evidence>
<keyword evidence="5 12" id="KW-0547">Nucleotide-binding</keyword>
<dbReference type="Gene3D" id="3.40.1110.10">
    <property type="entry name" value="Calcium-transporting ATPase, cytoplasmic domain N"/>
    <property type="match status" value="1"/>
</dbReference>
<feature type="domain" description="HMA" evidence="13">
    <location>
        <begin position="3"/>
        <end position="68"/>
    </location>
</feature>
<evidence type="ECO:0000313" key="15">
    <source>
        <dbReference type="Proteomes" id="UP000288395"/>
    </source>
</evidence>
<dbReference type="GO" id="GO:0043682">
    <property type="term" value="F:P-type divalent copper transporter activity"/>
    <property type="evidence" value="ECO:0007669"/>
    <property type="project" value="UniProtKB-EC"/>
</dbReference>
<dbReference type="GO" id="GO:0005524">
    <property type="term" value="F:ATP binding"/>
    <property type="evidence" value="ECO:0007669"/>
    <property type="project" value="UniProtKB-UniRule"/>
</dbReference>
<keyword evidence="15" id="KW-1185">Reference proteome</keyword>
<dbReference type="Proteomes" id="UP000288395">
    <property type="component" value="Unassembled WGS sequence"/>
</dbReference>
<evidence type="ECO:0000256" key="1">
    <source>
        <dbReference type="ARBA" id="ARBA00004127"/>
    </source>
</evidence>
<accession>A0A432VU11</accession>
<dbReference type="PROSITE" id="PS50846">
    <property type="entry name" value="HMA_2"/>
    <property type="match status" value="2"/>
</dbReference>
<keyword evidence="6 12" id="KW-0067">ATP-binding</keyword>
<comment type="caution">
    <text evidence="14">The sequence shown here is derived from an EMBL/GenBank/DDBJ whole genome shotgun (WGS) entry which is preliminary data.</text>
</comment>
<dbReference type="InterPro" id="IPR023299">
    <property type="entry name" value="ATPase_P-typ_cyto_dom_N"/>
</dbReference>
<dbReference type="SUPFAM" id="SSF81653">
    <property type="entry name" value="Calcium ATPase, transduction domain A"/>
    <property type="match status" value="1"/>
</dbReference>
<keyword evidence="8 12" id="KW-1133">Transmembrane helix</keyword>
<dbReference type="CDD" id="cd00371">
    <property type="entry name" value="HMA"/>
    <property type="match status" value="2"/>
</dbReference>
<evidence type="ECO:0000256" key="4">
    <source>
        <dbReference type="ARBA" id="ARBA00022723"/>
    </source>
</evidence>
<keyword evidence="9 12" id="KW-0472">Membrane</keyword>
<dbReference type="OrthoDB" id="9814270at2"/>
<dbReference type="GO" id="GO:0012505">
    <property type="term" value="C:endomembrane system"/>
    <property type="evidence" value="ECO:0007669"/>
    <property type="project" value="UniProtKB-SubCell"/>
</dbReference>
<evidence type="ECO:0000256" key="12">
    <source>
        <dbReference type="RuleBase" id="RU362081"/>
    </source>
</evidence>
<sequence>MSQAIQAPITKLSCAGCVSRATKAIQATDGVIEASVNLANEKADIKYEDTAALAGVVSNLKKAGYPTRTERIELDLMGMHCASCVGKVEKALLKVAGVYKAQVNLANETAVIEFISGSLEPKQLQNAVKAAGYQAEIKSSAGSSANQSSSASEHKTKELKSLQLNFWFAALLTLPVFILEMGSHFIPAIHHWVEQTLGQSLNWHLQFVLTTLVLAVPGWRFYKVGIPALLQGSPDMNSLVAMGTSAAWLFSVVATFSPSVLPAGTANVYYEAAAVIVTLILLGRVLEARAKGQTGDAIKRLLGLQAKTARVKRENEWQELAIDQIELGDVIQAKPGERIAVDGEVTDGESYVDESMLTGEPIPVSKKAGDTVAAGTVNSNGSLTFKATKIGADTLLAQIIKMVEQAQGARLPVQALVDKVTAIFVPIVIAIAVLTVIVWLLFGPSPALTFALVNGVAVLIIACPCAMGLATPVSIMVGTGRAAERGVLFRQGEALQTLRDSKVIALDKTGTLTEGKPKLTDFEVAEGFSEDNVLALVAAVEQQSEHPIANAIVAAAKAKNIVIAECTDFQSVSGMGVVAEVNTNQEYNTKVHIGADRYMAELDISVTEFREIAERLGSEGKTPLYAALDGKLAVIIAVADTIRESTPEAIKAFHALGLQVAMITGDNKATAKAIAKQLDIDKVIAEVLPDGKVEAVKQLRTEFGPVAFVGDGINDAPALAEANTGIAVGSGTDVAIESADVVLMRGDLSAVVAAFEISRKTLRNIKQNLFWAFAYNASLLPVAAGILYPLFGILLSPMLAAGAMALSSVFVLTNALRLKRA</sequence>
<dbReference type="InterPro" id="IPR036163">
    <property type="entry name" value="HMA_dom_sf"/>
</dbReference>
<dbReference type="Pfam" id="PF00702">
    <property type="entry name" value="Hydrolase"/>
    <property type="match status" value="1"/>
</dbReference>
<dbReference type="GO" id="GO:0005507">
    <property type="term" value="F:copper ion binding"/>
    <property type="evidence" value="ECO:0007669"/>
    <property type="project" value="TreeGrafter"/>
</dbReference>
<dbReference type="InterPro" id="IPR027256">
    <property type="entry name" value="P-typ_ATPase_IB"/>
</dbReference>
<feature type="transmembrane region" description="Helical" evidence="12">
    <location>
        <begin position="769"/>
        <end position="791"/>
    </location>
</feature>
<feature type="transmembrane region" description="Helical" evidence="12">
    <location>
        <begin position="164"/>
        <end position="189"/>
    </location>
</feature>
<dbReference type="InterPro" id="IPR018303">
    <property type="entry name" value="ATPase_P-typ_P_site"/>
</dbReference>